<reference evidence="2 3" key="1">
    <citation type="submission" date="2019-08" db="EMBL/GenBank/DDBJ databases">
        <title>Complete genome sequence of Candidatus Uab amorphum.</title>
        <authorList>
            <person name="Shiratori T."/>
            <person name="Suzuki S."/>
            <person name="Kakizawa Y."/>
            <person name="Ishida K."/>
        </authorList>
    </citation>
    <scope>NUCLEOTIDE SEQUENCE [LARGE SCALE GENOMIC DNA]</scope>
    <source>
        <strain evidence="2 3">SRT547</strain>
    </source>
</reference>
<dbReference type="EMBL" id="AP019860">
    <property type="protein sequence ID" value="BBM87167.1"/>
    <property type="molecule type" value="Genomic_DNA"/>
</dbReference>
<dbReference type="AlphaFoldDB" id="A0A5S9ISY4"/>
<sequence length="157" mass="17920">MQRQPFGMLLRLSFLGLLIAFIYGMRVFMSTLPLLSSSSQKAMVISIAIVSILFVIACVVLMFLFLRRNHRFPKLIVSFCAFNALIILVMLPFTDGVFDSVIAIVSAIFWILYYTNAPRVQEIFIEKLGEKTYYTSTSVQPPKKISNDSALQKLWKH</sequence>
<keyword evidence="1" id="KW-1133">Transmembrane helix</keyword>
<feature type="transmembrane region" description="Helical" evidence="1">
    <location>
        <begin position="12"/>
        <end position="36"/>
    </location>
</feature>
<dbReference type="Proteomes" id="UP000326354">
    <property type="component" value="Chromosome"/>
</dbReference>
<evidence type="ECO:0000313" key="2">
    <source>
        <dbReference type="EMBL" id="BBM87167.1"/>
    </source>
</evidence>
<name>A0A5S9ISY4_UABAM</name>
<organism evidence="2 3">
    <name type="scientific">Uabimicrobium amorphum</name>
    <dbReference type="NCBI Taxonomy" id="2596890"/>
    <lineage>
        <taxon>Bacteria</taxon>
        <taxon>Pseudomonadati</taxon>
        <taxon>Planctomycetota</taxon>
        <taxon>Candidatus Uabimicrobiia</taxon>
        <taxon>Candidatus Uabimicrobiales</taxon>
        <taxon>Candidatus Uabimicrobiaceae</taxon>
        <taxon>Candidatus Uabimicrobium</taxon>
    </lineage>
</organism>
<evidence type="ECO:0000256" key="1">
    <source>
        <dbReference type="SAM" id="Phobius"/>
    </source>
</evidence>
<keyword evidence="3" id="KW-1185">Reference proteome</keyword>
<dbReference type="RefSeq" id="WP_173013609.1">
    <property type="nucleotide sequence ID" value="NZ_AP019860.1"/>
</dbReference>
<feature type="transmembrane region" description="Helical" evidence="1">
    <location>
        <begin position="72"/>
        <end position="91"/>
    </location>
</feature>
<protein>
    <submittedName>
        <fullName evidence="2">Uncharacterized protein</fullName>
    </submittedName>
</protein>
<feature type="transmembrane region" description="Helical" evidence="1">
    <location>
        <begin position="42"/>
        <end position="65"/>
    </location>
</feature>
<proteinExistence type="predicted"/>
<dbReference type="KEGG" id="uam:UABAM_05570"/>
<feature type="transmembrane region" description="Helical" evidence="1">
    <location>
        <begin position="97"/>
        <end position="115"/>
    </location>
</feature>
<accession>A0A5S9ISY4</accession>
<gene>
    <name evidence="2" type="ORF">UABAM_05570</name>
</gene>
<evidence type="ECO:0000313" key="3">
    <source>
        <dbReference type="Proteomes" id="UP000326354"/>
    </source>
</evidence>
<keyword evidence="1" id="KW-0812">Transmembrane</keyword>
<keyword evidence="1" id="KW-0472">Membrane</keyword>